<dbReference type="InterPro" id="IPR044851">
    <property type="entry name" value="Wax_synthase"/>
</dbReference>
<organism evidence="3 4">
    <name type="scientific">Kwoniella shivajii</name>
    <dbReference type="NCBI Taxonomy" id="564305"/>
    <lineage>
        <taxon>Eukaryota</taxon>
        <taxon>Fungi</taxon>
        <taxon>Dikarya</taxon>
        <taxon>Basidiomycota</taxon>
        <taxon>Agaricomycotina</taxon>
        <taxon>Tremellomycetes</taxon>
        <taxon>Tremellales</taxon>
        <taxon>Cryptococcaceae</taxon>
        <taxon>Kwoniella</taxon>
    </lineage>
</organism>
<name>A0ABZ1D6M4_9TREE</name>
<dbReference type="Proteomes" id="UP001329825">
    <property type="component" value="Chromosome 9"/>
</dbReference>
<dbReference type="GeneID" id="87958688"/>
<feature type="region of interest" description="Disordered" evidence="1">
    <location>
        <begin position="119"/>
        <end position="150"/>
    </location>
</feature>
<proteinExistence type="predicted"/>
<feature type="transmembrane region" description="Helical" evidence="2">
    <location>
        <begin position="27"/>
        <end position="44"/>
    </location>
</feature>
<keyword evidence="2" id="KW-0812">Transmembrane</keyword>
<keyword evidence="2" id="KW-1133">Transmembrane helix</keyword>
<protein>
    <recommendedName>
        <fullName evidence="5">Wax synthase domain-containing protein</fullName>
    </recommendedName>
</protein>
<dbReference type="PANTHER" id="PTHR31595:SF57">
    <property type="entry name" value="OS04G0481900 PROTEIN"/>
    <property type="match status" value="1"/>
</dbReference>
<feature type="region of interest" description="Disordered" evidence="1">
    <location>
        <begin position="354"/>
        <end position="386"/>
    </location>
</feature>
<evidence type="ECO:0000313" key="4">
    <source>
        <dbReference type="Proteomes" id="UP001329825"/>
    </source>
</evidence>
<evidence type="ECO:0000256" key="1">
    <source>
        <dbReference type="SAM" id="MobiDB-lite"/>
    </source>
</evidence>
<dbReference type="RefSeq" id="XP_062794309.1">
    <property type="nucleotide sequence ID" value="XM_062938258.1"/>
</dbReference>
<feature type="transmembrane region" description="Helical" evidence="2">
    <location>
        <begin position="51"/>
        <end position="69"/>
    </location>
</feature>
<dbReference type="EMBL" id="CP141889">
    <property type="protein sequence ID" value="WRT69570.1"/>
    <property type="molecule type" value="Genomic_DNA"/>
</dbReference>
<sequence length="534" mass="60867">MTQIPPIPLSPVLSRLPPLHPKSPFDYNLAFGSIALIILTLSAPHTGGWKLFRAGIAAPISISVFGYIILCAEDVYDINHWGVAILMSTFMMRISEFFIFFPPEENCHRLVPKSRLHPTSTSHLETTATTTTAPRQDEKEEQEEQEVLTPEPVPQPFTLSKLYWATSLWFSYRGVGWNTVCPLGGSSRRHPYLRKSTRKSFIKHNIKIYILYYLIDDFFRAIRNIYSAPFFSGLPGSPTYDSLTQIERAINSTAVVVKVWFVLVNSHILWGMTCVIVGGILGWEGEMFTPWGWPPLFGDLHELWRYPGLSTMWSRTWQGYNRRWLYVLGWIGIGENVLGLTHTGISAHPTVPITTTSTSSSSANSLHTSGQTSPSHPIPTSSPRLPTRRMSSKLMIQNLIKSLITFLLSGLNHDVGSLALILKNHPKNQAVYLSDVMRLTPFFVLQPFALAVEALFKTLWRRLKSKSYMKGQEPTWLTFMERIIGFIWTWVWLGYTARYFVEGMAQLGVYRRDGVDREMFLSVWGGLIWGKWWI</sequence>
<gene>
    <name evidence="3" type="ORF">IL334_006558</name>
</gene>
<keyword evidence="2" id="KW-0472">Membrane</keyword>
<keyword evidence="4" id="KW-1185">Reference proteome</keyword>
<dbReference type="PANTHER" id="PTHR31595">
    <property type="entry name" value="LONG-CHAIN-ALCOHOL O-FATTY-ACYLTRANSFERASE 3-RELATED"/>
    <property type="match status" value="1"/>
</dbReference>
<feature type="compositionally biased region" description="Low complexity" evidence="1">
    <location>
        <begin position="354"/>
        <end position="383"/>
    </location>
</feature>
<evidence type="ECO:0000313" key="3">
    <source>
        <dbReference type="EMBL" id="WRT69570.1"/>
    </source>
</evidence>
<reference evidence="3 4" key="1">
    <citation type="submission" date="2024-01" db="EMBL/GenBank/DDBJ databases">
        <title>Comparative genomics of Cryptococcus and Kwoniella reveals pathogenesis evolution and contrasting modes of karyotype evolution via chromosome fusion or intercentromeric recombination.</title>
        <authorList>
            <person name="Coelho M.A."/>
            <person name="David-Palma M."/>
            <person name="Shea T."/>
            <person name="Bowers K."/>
            <person name="McGinley-Smith S."/>
            <person name="Mohammad A.W."/>
            <person name="Gnirke A."/>
            <person name="Yurkov A.M."/>
            <person name="Nowrousian M."/>
            <person name="Sun S."/>
            <person name="Cuomo C.A."/>
            <person name="Heitman J."/>
        </authorList>
    </citation>
    <scope>NUCLEOTIDE SEQUENCE [LARGE SCALE GENOMIC DNA]</scope>
    <source>
        <strain evidence="3">CBS 11374</strain>
    </source>
</reference>
<accession>A0ABZ1D6M4</accession>
<evidence type="ECO:0008006" key="5">
    <source>
        <dbReference type="Google" id="ProtNLM"/>
    </source>
</evidence>
<evidence type="ECO:0000256" key="2">
    <source>
        <dbReference type="SAM" id="Phobius"/>
    </source>
</evidence>
<feature type="transmembrane region" description="Helical" evidence="2">
    <location>
        <begin position="81"/>
        <end position="101"/>
    </location>
</feature>